<keyword evidence="2" id="KW-1185">Reference proteome</keyword>
<name>K9GYZ2_9PROT</name>
<proteinExistence type="predicted"/>
<organism evidence="1 2">
    <name type="scientific">Caenispirillum salinarum AK4</name>
    <dbReference type="NCBI Taxonomy" id="1238182"/>
    <lineage>
        <taxon>Bacteria</taxon>
        <taxon>Pseudomonadati</taxon>
        <taxon>Pseudomonadota</taxon>
        <taxon>Alphaproteobacteria</taxon>
        <taxon>Rhodospirillales</taxon>
        <taxon>Novispirillaceae</taxon>
        <taxon>Caenispirillum</taxon>
    </lineage>
</organism>
<dbReference type="EMBL" id="ANHY01000010">
    <property type="protein sequence ID" value="EKV30004.1"/>
    <property type="molecule type" value="Genomic_DNA"/>
</dbReference>
<dbReference type="Proteomes" id="UP000009881">
    <property type="component" value="Unassembled WGS sequence"/>
</dbReference>
<comment type="caution">
    <text evidence="1">The sequence shown here is derived from an EMBL/GenBank/DDBJ whole genome shotgun (WGS) entry which is preliminary data.</text>
</comment>
<evidence type="ECO:0000313" key="1">
    <source>
        <dbReference type="EMBL" id="EKV30004.1"/>
    </source>
</evidence>
<reference evidence="1 2" key="1">
    <citation type="journal article" date="2013" name="Genome Announc.">
        <title>Draft Genome Sequence of an Alphaproteobacterium, Caenispirillum salinarum AK4(T), Isolated from a Solar Saltern.</title>
        <authorList>
            <person name="Khatri I."/>
            <person name="Singh A."/>
            <person name="Korpole S."/>
            <person name="Pinnaka A.K."/>
            <person name="Subramanian S."/>
        </authorList>
    </citation>
    <scope>NUCLEOTIDE SEQUENCE [LARGE SCALE GENOMIC DNA]</scope>
    <source>
        <strain evidence="1 2">AK4</strain>
    </source>
</reference>
<evidence type="ECO:0000313" key="2">
    <source>
        <dbReference type="Proteomes" id="UP000009881"/>
    </source>
</evidence>
<dbReference type="STRING" id="1238182.C882_0085"/>
<protein>
    <submittedName>
        <fullName evidence="1">Uncharacterized protein</fullName>
    </submittedName>
</protein>
<accession>K9GYZ2</accession>
<gene>
    <name evidence="1" type="ORF">C882_0085</name>
</gene>
<dbReference type="RefSeq" id="WP_009540745.1">
    <property type="nucleotide sequence ID" value="NZ_ANHY01000010.1"/>
</dbReference>
<sequence>MTTVDFFTFGREMRARFERQGLTDEDVKRMRTPDEARTESKRVLLASIRANAEARGLKQW</sequence>
<dbReference type="AlphaFoldDB" id="K9GYZ2"/>